<sequence>MKVNIPVFFIAHILSIHEEPTPTLVLDDGTGMTQIKLFSGVKIFQKVQAGDYVKKIDNFNEITFHSLEVIYSNSIQKNENVELK</sequence>
<dbReference type="Proteomes" id="UP001149090">
    <property type="component" value="Unassembled WGS sequence"/>
</dbReference>
<evidence type="ECO:0000313" key="1">
    <source>
        <dbReference type="EMBL" id="KAJ5075442.1"/>
    </source>
</evidence>
<name>A0A9Q0LMA9_ANAIG</name>
<protein>
    <submittedName>
        <fullName evidence="1">Uncharacterized protein</fullName>
    </submittedName>
</protein>
<reference evidence="1" key="1">
    <citation type="submission" date="2022-10" db="EMBL/GenBank/DDBJ databases">
        <title>Novel sulphate-reducing endosymbionts in the free-living metamonad Anaeramoeba.</title>
        <authorList>
            <person name="Jerlstrom-Hultqvist J."/>
            <person name="Cepicka I."/>
            <person name="Gallot-Lavallee L."/>
            <person name="Salas-Leiva D."/>
            <person name="Curtis B.A."/>
            <person name="Zahonova K."/>
            <person name="Pipaliya S."/>
            <person name="Dacks J."/>
            <person name="Roger A.J."/>
        </authorList>
    </citation>
    <scope>NUCLEOTIDE SEQUENCE</scope>
    <source>
        <strain evidence="1">BMAN</strain>
    </source>
</reference>
<dbReference type="EMBL" id="JAPDFW010000065">
    <property type="protein sequence ID" value="KAJ5075442.1"/>
    <property type="molecule type" value="Genomic_DNA"/>
</dbReference>
<evidence type="ECO:0000313" key="2">
    <source>
        <dbReference type="Proteomes" id="UP001149090"/>
    </source>
</evidence>
<keyword evidence="2" id="KW-1185">Reference proteome</keyword>
<accession>A0A9Q0LMA9</accession>
<dbReference type="AlphaFoldDB" id="A0A9Q0LMA9"/>
<proteinExistence type="predicted"/>
<comment type="caution">
    <text evidence="1">The sequence shown here is derived from an EMBL/GenBank/DDBJ whole genome shotgun (WGS) entry which is preliminary data.</text>
</comment>
<gene>
    <name evidence="1" type="ORF">M0811_07412</name>
</gene>
<organism evidence="1 2">
    <name type="scientific">Anaeramoeba ignava</name>
    <name type="common">Anaerobic marine amoeba</name>
    <dbReference type="NCBI Taxonomy" id="1746090"/>
    <lineage>
        <taxon>Eukaryota</taxon>
        <taxon>Metamonada</taxon>
        <taxon>Anaeramoebidae</taxon>
        <taxon>Anaeramoeba</taxon>
    </lineage>
</organism>